<dbReference type="PROSITE" id="PS50157">
    <property type="entry name" value="ZINC_FINGER_C2H2_2"/>
    <property type="match status" value="7"/>
</dbReference>
<evidence type="ECO:0000256" key="9">
    <source>
        <dbReference type="PROSITE-ProRule" id="PRU00309"/>
    </source>
</evidence>
<keyword evidence="2" id="KW-0479">Metal-binding</keyword>
<dbReference type="Proteomes" id="UP000823941">
    <property type="component" value="Chromosome 11"/>
</dbReference>
<evidence type="ECO:0000313" key="13">
    <source>
        <dbReference type="EMBL" id="KAG7306875.1"/>
    </source>
</evidence>
<evidence type="ECO:0000256" key="5">
    <source>
        <dbReference type="ARBA" id="ARBA00022833"/>
    </source>
</evidence>
<keyword evidence="5" id="KW-0862">Zinc</keyword>
<dbReference type="InterPro" id="IPR013087">
    <property type="entry name" value="Znf_C2H2_type"/>
</dbReference>
<dbReference type="PROSITE" id="PS00028">
    <property type="entry name" value="ZINC_FINGER_C2H2_1"/>
    <property type="match status" value="8"/>
</dbReference>
<keyword evidence="7" id="KW-0539">Nucleus</keyword>
<evidence type="ECO:0000256" key="4">
    <source>
        <dbReference type="ARBA" id="ARBA00022771"/>
    </source>
</evidence>
<keyword evidence="4 8" id="KW-0863">Zinc-finger</keyword>
<evidence type="ECO:0008006" key="15">
    <source>
        <dbReference type="Google" id="ProtNLM"/>
    </source>
</evidence>
<dbReference type="PANTHER" id="PTHR23226:SF416">
    <property type="entry name" value="FI01424P"/>
    <property type="match status" value="1"/>
</dbReference>
<keyword evidence="3" id="KW-0677">Repeat</keyword>
<dbReference type="EMBL" id="JAHIBW010000011">
    <property type="protein sequence ID" value="KAG7306875.1"/>
    <property type="molecule type" value="Genomic_DNA"/>
</dbReference>
<feature type="domain" description="C2H2-type" evidence="11">
    <location>
        <begin position="389"/>
        <end position="417"/>
    </location>
</feature>
<evidence type="ECO:0000259" key="11">
    <source>
        <dbReference type="PROSITE" id="PS50157"/>
    </source>
</evidence>
<evidence type="ECO:0000256" key="1">
    <source>
        <dbReference type="ARBA" id="ARBA00004123"/>
    </source>
</evidence>
<dbReference type="PROSITE" id="PS50950">
    <property type="entry name" value="ZF_THAP"/>
    <property type="match status" value="1"/>
</dbReference>
<proteinExistence type="predicted"/>
<protein>
    <recommendedName>
        <fullName evidence="15">Zinc finger protein</fullName>
    </recommendedName>
</protein>
<dbReference type="PANTHER" id="PTHR23226">
    <property type="entry name" value="ZINC FINGER AND SCAN DOMAIN-CONTAINING"/>
    <property type="match status" value="1"/>
</dbReference>
<feature type="compositionally biased region" description="Polar residues" evidence="10">
    <location>
        <begin position="119"/>
        <end position="133"/>
    </location>
</feature>
<evidence type="ECO:0000259" key="12">
    <source>
        <dbReference type="PROSITE" id="PS50950"/>
    </source>
</evidence>
<reference evidence="13 14" key="1">
    <citation type="submission" date="2021-06" db="EMBL/GenBank/DDBJ databases">
        <title>A haploid diamondback moth (Plutella xylostella L.) genome assembly resolves 31 chromosomes and identifies a diamide resistance mutation.</title>
        <authorList>
            <person name="Ward C.M."/>
            <person name="Perry K.D."/>
            <person name="Baker G."/>
            <person name="Powis K."/>
            <person name="Heckel D.G."/>
            <person name="Baxter S.W."/>
        </authorList>
    </citation>
    <scope>NUCLEOTIDE SEQUENCE [LARGE SCALE GENOMIC DNA]</scope>
    <source>
        <strain evidence="13 14">LV</strain>
        <tissue evidence="13">Single pupa</tissue>
    </source>
</reference>
<evidence type="ECO:0000313" key="14">
    <source>
        <dbReference type="Proteomes" id="UP000823941"/>
    </source>
</evidence>
<evidence type="ECO:0000256" key="3">
    <source>
        <dbReference type="ARBA" id="ARBA00022737"/>
    </source>
</evidence>
<dbReference type="Gene3D" id="3.30.160.60">
    <property type="entry name" value="Classic Zinc Finger"/>
    <property type="match status" value="7"/>
</dbReference>
<feature type="domain" description="C2H2-type" evidence="11">
    <location>
        <begin position="446"/>
        <end position="473"/>
    </location>
</feature>
<evidence type="ECO:0000256" key="8">
    <source>
        <dbReference type="PROSITE-ProRule" id="PRU00042"/>
    </source>
</evidence>
<comment type="subcellular location">
    <subcellularLocation>
        <location evidence="1">Nucleus</location>
    </subcellularLocation>
</comment>
<feature type="domain" description="C2H2-type" evidence="11">
    <location>
        <begin position="502"/>
        <end position="529"/>
    </location>
</feature>
<name>A0ABQ7QPA4_PLUXY</name>
<organism evidence="13 14">
    <name type="scientific">Plutella xylostella</name>
    <name type="common">Diamondback moth</name>
    <name type="synonym">Plutella maculipennis</name>
    <dbReference type="NCBI Taxonomy" id="51655"/>
    <lineage>
        <taxon>Eukaryota</taxon>
        <taxon>Metazoa</taxon>
        <taxon>Ecdysozoa</taxon>
        <taxon>Arthropoda</taxon>
        <taxon>Hexapoda</taxon>
        <taxon>Insecta</taxon>
        <taxon>Pterygota</taxon>
        <taxon>Neoptera</taxon>
        <taxon>Endopterygota</taxon>
        <taxon>Lepidoptera</taxon>
        <taxon>Glossata</taxon>
        <taxon>Ditrysia</taxon>
        <taxon>Yponomeutoidea</taxon>
        <taxon>Plutellidae</taxon>
        <taxon>Plutella</taxon>
    </lineage>
</organism>
<feature type="region of interest" description="Disordered" evidence="10">
    <location>
        <begin position="114"/>
        <end position="134"/>
    </location>
</feature>
<feature type="domain" description="C2H2-type" evidence="11">
    <location>
        <begin position="558"/>
        <end position="581"/>
    </location>
</feature>
<comment type="caution">
    <text evidence="13">The sequence shown here is derived from an EMBL/GenBank/DDBJ whole genome shotgun (WGS) entry which is preliminary data.</text>
</comment>
<dbReference type="SUPFAM" id="SSF57716">
    <property type="entry name" value="Glucocorticoid receptor-like (DNA-binding domain)"/>
    <property type="match status" value="1"/>
</dbReference>
<evidence type="ECO:0000256" key="2">
    <source>
        <dbReference type="ARBA" id="ARBA00022723"/>
    </source>
</evidence>
<feature type="domain" description="C2H2-type" evidence="11">
    <location>
        <begin position="474"/>
        <end position="501"/>
    </location>
</feature>
<sequence length="594" mass="68350">MKNPELSLFSFPINDESRLKLWIQNSGNSQLDSLTNNELRYHYICAAHFPNARDRRQLHRDILLGSAVPYHFQSTETETASTPSMSHVKDVEINARAVSPDVLKVIPPKKFYENKNKQNRLQESTPVSSSTGEQYKMEDDIDIEEHDLLDDPALRSVFPDLVILKREIIDFVGEETPTTTEVPNRNENQLDETLEENSGSPPPVCPAHDTDVKPDVLSTDMDDTITVKGNSLTEFDEVETEIKKESENVVGSELPFCRNRIKLANINVDEFDEREIDAPGDCNNVVNNKTHKDTDLAVSINSDENGSMRITKQYYAMEKYSRAKIIVTNCYTTLLNHNCYCAQCAVLFPTTEAYSEHYTSTHTETTNSTKASASLVKRKKNIYPREQAFVCETCEKTFCKKNSLIEHIMLIHTGDKPFECDICLKRFTRRSNLKSHRLVHTGEKPFQCDICSKTFNHRFNLKTHKLVHTGEKPFECDICKKTFKRISHLKAHKLIHTGEKPFECDICRKTFALRSNLKSHMLLHTGEKPFQCDICTKSFNKRGTLKTHKLIHTAAKLFQCEECKKNFIYLYALKRHKLIHSEISREKHTLRKII</sequence>
<keyword evidence="14" id="KW-1185">Reference proteome</keyword>
<evidence type="ECO:0000256" key="10">
    <source>
        <dbReference type="SAM" id="MobiDB-lite"/>
    </source>
</evidence>
<dbReference type="Pfam" id="PF00096">
    <property type="entry name" value="zf-C2H2"/>
    <property type="match status" value="7"/>
</dbReference>
<gene>
    <name evidence="13" type="ORF">JYU34_008345</name>
</gene>
<evidence type="ECO:0000256" key="6">
    <source>
        <dbReference type="ARBA" id="ARBA00023125"/>
    </source>
</evidence>
<keyword evidence="6 9" id="KW-0238">DNA-binding</keyword>
<feature type="domain" description="C2H2-type" evidence="11">
    <location>
        <begin position="530"/>
        <end position="557"/>
    </location>
</feature>
<evidence type="ECO:0000256" key="7">
    <source>
        <dbReference type="ARBA" id="ARBA00023242"/>
    </source>
</evidence>
<accession>A0ABQ7QPA4</accession>
<dbReference type="SMART" id="SM00355">
    <property type="entry name" value="ZnF_C2H2"/>
    <property type="match status" value="8"/>
</dbReference>
<feature type="domain" description="C2H2-type" evidence="11">
    <location>
        <begin position="418"/>
        <end position="445"/>
    </location>
</feature>
<dbReference type="InterPro" id="IPR036236">
    <property type="entry name" value="Znf_C2H2_sf"/>
</dbReference>
<dbReference type="SUPFAM" id="SSF57667">
    <property type="entry name" value="beta-beta-alpha zinc fingers"/>
    <property type="match status" value="4"/>
</dbReference>
<dbReference type="InterPro" id="IPR006612">
    <property type="entry name" value="THAP_Znf"/>
</dbReference>
<feature type="domain" description="THAP-type" evidence="12">
    <location>
        <begin position="1"/>
        <end position="72"/>
    </location>
</feature>